<name>A0A2Z6P9C2_TRISU</name>
<evidence type="ECO:0000256" key="1">
    <source>
        <dbReference type="SAM" id="Phobius"/>
    </source>
</evidence>
<dbReference type="EMBL" id="DF975264">
    <property type="protein sequence ID" value="GAU51593.1"/>
    <property type="molecule type" value="Genomic_DNA"/>
</dbReference>
<dbReference type="InterPro" id="IPR036691">
    <property type="entry name" value="Endo/exonu/phosph_ase_sf"/>
</dbReference>
<accession>A0A2Z6P9C2</accession>
<dbReference type="OrthoDB" id="1937528at2759"/>
<proteinExistence type="predicted"/>
<keyword evidence="1" id="KW-0812">Transmembrane</keyword>
<feature type="domain" description="Endonuclease/exonuclease/phosphatase" evidence="2">
    <location>
        <begin position="44"/>
        <end position="158"/>
    </location>
</feature>
<dbReference type="GO" id="GO:0003824">
    <property type="term" value="F:catalytic activity"/>
    <property type="evidence" value="ECO:0007669"/>
    <property type="project" value="InterPro"/>
</dbReference>
<protein>
    <recommendedName>
        <fullName evidence="2">Endonuclease/exonuclease/phosphatase domain-containing protein</fullName>
    </recommendedName>
</protein>
<dbReference type="Pfam" id="PF03372">
    <property type="entry name" value="Exo_endo_phos"/>
    <property type="match status" value="1"/>
</dbReference>
<evidence type="ECO:0000313" key="4">
    <source>
        <dbReference type="Proteomes" id="UP000242715"/>
    </source>
</evidence>
<dbReference type="InterPro" id="IPR005135">
    <property type="entry name" value="Endo/exonuclease/phosphatase"/>
</dbReference>
<evidence type="ECO:0000259" key="2">
    <source>
        <dbReference type="Pfam" id="PF03372"/>
    </source>
</evidence>
<keyword evidence="4" id="KW-1185">Reference proteome</keyword>
<dbReference type="AlphaFoldDB" id="A0A2Z6P9C2"/>
<gene>
    <name evidence="3" type="ORF">TSUD_12600</name>
</gene>
<dbReference type="Proteomes" id="UP000242715">
    <property type="component" value="Unassembled WGS sequence"/>
</dbReference>
<evidence type="ECO:0000313" key="3">
    <source>
        <dbReference type="EMBL" id="GAU51593.1"/>
    </source>
</evidence>
<dbReference type="PANTHER" id="PTHR33116">
    <property type="entry name" value="REVERSE TRANSCRIPTASE ZINC-BINDING DOMAIN-CONTAINING PROTEIN-RELATED-RELATED"/>
    <property type="match status" value="1"/>
</dbReference>
<feature type="transmembrane region" description="Helical" evidence="1">
    <location>
        <begin position="801"/>
        <end position="818"/>
    </location>
</feature>
<reference evidence="4" key="1">
    <citation type="journal article" date="2017" name="Front. Plant Sci.">
        <title>Climate Clever Clovers: New Paradigm to Reduce the Environmental Footprint of Ruminants by Breeding Low Methanogenic Forages Utilizing Haplotype Variation.</title>
        <authorList>
            <person name="Kaur P."/>
            <person name="Appels R."/>
            <person name="Bayer P.E."/>
            <person name="Keeble-Gagnere G."/>
            <person name="Wang J."/>
            <person name="Hirakawa H."/>
            <person name="Shirasawa K."/>
            <person name="Vercoe P."/>
            <person name="Stefanova K."/>
            <person name="Durmic Z."/>
            <person name="Nichols P."/>
            <person name="Revell C."/>
            <person name="Isobe S.N."/>
            <person name="Edwards D."/>
            <person name="Erskine W."/>
        </authorList>
    </citation>
    <scope>NUCLEOTIDE SEQUENCE [LARGE SCALE GENOMIC DNA]</scope>
    <source>
        <strain evidence="4">cv. Daliak</strain>
    </source>
</reference>
<dbReference type="Gene3D" id="3.60.10.10">
    <property type="entry name" value="Endonuclease/exonuclease/phosphatase"/>
    <property type="match status" value="1"/>
</dbReference>
<sequence>MWDPSSVCVLFTISLQHCVIIGGRFVKDNFPFCLANVYAPCEASGRALLWRALEGKISHFANMAWCVVGDFNAVRGSEERSGRSNNPIQNSVVEYSDFNSFIDNNFLIDLPLGGRKFTWYRGDGITMSRLDRFLLSESWISRFPNSIQEALPRTLSDHCPVQLSIDELNWGPKPQRMLKCWVDIQGYHDFVKERWSSFQVHGWSGHILKTKLKFIKAELRNWHFNHTANLDGKIRDATTRLEEFDIIGETRRLDTNEELELHSAQANIVSFSNLQASMLWQKSRVNWLREGDANSKFFQGLMSSRRQSNTIISLQAGGRVVEGVEEVRWEVFQHFRNHFRKQTVTRPDMQGLNFKTISEDNSAELVKPFLLDEIKAAVWDCDSYKSPGPDGVNIGKRQEVKISHLQFADDTLLVGNKSWANVRALKAILLLFEATSGLKINFHKSMLFGVNINVTWLHEAAVVLGCRHGQLPFLYLGLPIGGDPRKLCFWYPLVDRIRKRLSGWKCKNLSYGGRLILLKYVLSAIPVYFLSFFKAPTGIISTLESIFCQFFWGGCEANRKIAWIKWDTICLNRENGGLGVRRLKEFNMSLLGKWVWRCLVENDSLWSLVLRAKYGEEGGRVRFSEGVGSSWWRGLNSVRSGVGLRDDRWLVDNIRRKVGDGCGSLFWLDPWLEDYALSRSFSRLYDLAVDKNILVADMFAAGWGVGGEAWKWRRRLFAWEEELVTGCIARLSNVSLQVGVSDSWVWQLHNSGCYSVKSAYSHLTATEVRLNGNFDKFLWLRAGEINAHSIQFSGLGSNQKASFIGLTVIWVATLYVIWRDRNNRLFNVETTALAWFSGNRVVVLFLGSCRF</sequence>
<keyword evidence="1" id="KW-1133">Transmembrane helix</keyword>
<keyword evidence="1" id="KW-0472">Membrane</keyword>
<dbReference type="PANTHER" id="PTHR33116:SF78">
    <property type="entry name" value="OS12G0587133 PROTEIN"/>
    <property type="match status" value="1"/>
</dbReference>
<organism evidence="3 4">
    <name type="scientific">Trifolium subterraneum</name>
    <name type="common">Subterranean clover</name>
    <dbReference type="NCBI Taxonomy" id="3900"/>
    <lineage>
        <taxon>Eukaryota</taxon>
        <taxon>Viridiplantae</taxon>
        <taxon>Streptophyta</taxon>
        <taxon>Embryophyta</taxon>
        <taxon>Tracheophyta</taxon>
        <taxon>Spermatophyta</taxon>
        <taxon>Magnoliopsida</taxon>
        <taxon>eudicotyledons</taxon>
        <taxon>Gunneridae</taxon>
        <taxon>Pentapetalae</taxon>
        <taxon>rosids</taxon>
        <taxon>fabids</taxon>
        <taxon>Fabales</taxon>
        <taxon>Fabaceae</taxon>
        <taxon>Papilionoideae</taxon>
        <taxon>50 kb inversion clade</taxon>
        <taxon>NPAAA clade</taxon>
        <taxon>Hologalegina</taxon>
        <taxon>IRL clade</taxon>
        <taxon>Trifolieae</taxon>
        <taxon>Trifolium</taxon>
    </lineage>
</organism>
<dbReference type="SUPFAM" id="SSF56219">
    <property type="entry name" value="DNase I-like"/>
    <property type="match status" value="1"/>
</dbReference>